<dbReference type="Gene3D" id="3.30.110.90">
    <property type="entry name" value="Amidohydrolase"/>
    <property type="match status" value="1"/>
</dbReference>
<keyword evidence="4" id="KW-0378">Hydrolase</keyword>
<dbReference type="Gene3D" id="1.20.58.520">
    <property type="entry name" value="Amidohydrolase"/>
    <property type="match status" value="1"/>
</dbReference>
<dbReference type="SUPFAM" id="SSF51556">
    <property type="entry name" value="Metallo-dependent hydrolases"/>
    <property type="match status" value="1"/>
</dbReference>
<accession>A0A4Q0YSV9</accession>
<evidence type="ECO:0000259" key="3">
    <source>
        <dbReference type="Pfam" id="PF08547"/>
    </source>
</evidence>
<keyword evidence="5" id="KW-1185">Reference proteome</keyword>
<dbReference type="Gene3D" id="3.40.50.10910">
    <property type="entry name" value="Amidohydrolase"/>
    <property type="match status" value="1"/>
</dbReference>
<protein>
    <submittedName>
        <fullName evidence="4">Amidohydrolase</fullName>
    </submittedName>
</protein>
<keyword evidence="1" id="KW-0732">Signal</keyword>
<dbReference type="RefSeq" id="WP_129121227.1">
    <property type="nucleotide sequence ID" value="NZ_PEIB01000003.1"/>
</dbReference>
<feature type="domain" description="NADH:ubiquinone oxidoreductase intermediate-associated protein 30" evidence="3">
    <location>
        <begin position="483"/>
        <end position="600"/>
    </location>
</feature>
<comment type="caution">
    <text evidence="4">The sequence shown here is derived from an EMBL/GenBank/DDBJ whole genome shotgun (WGS) entry which is preliminary data.</text>
</comment>
<dbReference type="Proteomes" id="UP000290287">
    <property type="component" value="Unassembled WGS sequence"/>
</dbReference>
<dbReference type="InterPro" id="IPR051781">
    <property type="entry name" value="Metallo-dep_Hydrolase"/>
</dbReference>
<organism evidence="4 5">
    <name type="scientific">Veronia nyctiphanis</name>
    <dbReference type="NCBI Taxonomy" id="1278244"/>
    <lineage>
        <taxon>Bacteria</taxon>
        <taxon>Pseudomonadati</taxon>
        <taxon>Pseudomonadota</taxon>
        <taxon>Gammaproteobacteria</taxon>
        <taxon>Vibrionales</taxon>
        <taxon>Vibrionaceae</taxon>
        <taxon>Veronia</taxon>
    </lineage>
</organism>
<proteinExistence type="predicted"/>
<name>A0A4Q0YSV9_9GAMM</name>
<dbReference type="InterPro" id="IPR006680">
    <property type="entry name" value="Amidohydro-rel"/>
</dbReference>
<dbReference type="Gene3D" id="2.30.40.10">
    <property type="entry name" value="Urease, subunit C, domain 1"/>
    <property type="match status" value="1"/>
</dbReference>
<dbReference type="OrthoDB" id="9782972at2"/>
<dbReference type="InterPro" id="IPR013857">
    <property type="entry name" value="NADH-UbQ_OxRdtase-assoc_prot30"/>
</dbReference>
<evidence type="ECO:0000313" key="4">
    <source>
        <dbReference type="EMBL" id="RXJ74266.1"/>
    </source>
</evidence>
<dbReference type="InterPro" id="IPR011059">
    <property type="entry name" value="Metal-dep_hydrolase_composite"/>
</dbReference>
<dbReference type="InterPro" id="IPR008979">
    <property type="entry name" value="Galactose-bd-like_sf"/>
</dbReference>
<evidence type="ECO:0000259" key="2">
    <source>
        <dbReference type="Pfam" id="PF01979"/>
    </source>
</evidence>
<reference evidence="4 5" key="1">
    <citation type="submission" date="2017-10" db="EMBL/GenBank/DDBJ databases">
        <title>Nyctiphanis sp. nov., isolated from the stomach of the euphausiid Nyctiphanes simplex (Hansen, 1911) in the Gulf of California.</title>
        <authorList>
            <person name="Gomez-Gil B."/>
            <person name="Aguilar-Mendez M."/>
            <person name="Lopez-Cortes A."/>
            <person name="Gomez-Gutierrez J."/>
            <person name="Roque A."/>
            <person name="Lang E."/>
            <person name="Gonzalez-Castillo A."/>
        </authorList>
    </citation>
    <scope>NUCLEOTIDE SEQUENCE [LARGE SCALE GENOMIC DNA]</scope>
    <source>
        <strain evidence="4 5">CAIM 600</strain>
    </source>
</reference>
<feature type="signal peptide" evidence="1">
    <location>
        <begin position="1"/>
        <end position="42"/>
    </location>
</feature>
<dbReference type="SUPFAM" id="SSF51338">
    <property type="entry name" value="Composite domain of metallo-dependent hydrolases"/>
    <property type="match status" value="1"/>
</dbReference>
<sequence length="637" mass="68679">MQSKFLRNKKNINVRTSGFFTAKGFTLSLAALGMFAASSSLASEVAIHTLMVENVSIYQPHLGSFSTPSRMYIDDGKIVKVTTMTDKPMAVEEVYDAEGQYALPGLIDLHVHLSASGSNYDNYIHVPVQSHLNSALYYGVTGVTDLLMSTQMVKQIHTLEGKEPDVFLSGPAFTNPGGHGTQFGPQGAYEVVTKADVEANWSMHLSMKPSVTKAIIEDFGGSRPSITDEALTEIGKRSKEAGLPLFIHVSTLEDGKRAIKAGADALAHGINQEEIDEEFIRLMLENNVTYIPTLSVYHNPGDEAESGLVSNMDLAPVHQDITDCLFKNVSKPSGWQAASWEKKSVAKKNVALLAEAGVKIGAGSDAGNPFTLHGAGLIGEIVSLSKAGLSNPEALNAATLIAAKTLGEASQRGELIKGAAASFTLLDTNPIENIESIKTPSRIYHKGSWVNRQALVTSNQAKKAFGTKCVSQEEALSARIFDKEKDADWVTLNDSMFGGTSTTAQTKDKGSLVLNSTLAGGGQFGAFTGSQMLFDSLSDATHFEGISITYKSSHPVFLSLYMDEVKDWNYHNTMLNESDSHVTVTIPFTKLTQMSFGQKIVWSGKNLKGLSLLWRNAPGGKAVDDIITAEIESISFY</sequence>
<dbReference type="GO" id="GO:0016810">
    <property type="term" value="F:hydrolase activity, acting on carbon-nitrogen (but not peptide) bonds"/>
    <property type="evidence" value="ECO:0007669"/>
    <property type="project" value="InterPro"/>
</dbReference>
<evidence type="ECO:0000313" key="5">
    <source>
        <dbReference type="Proteomes" id="UP000290287"/>
    </source>
</evidence>
<feature type="domain" description="Amidohydrolase-related" evidence="2">
    <location>
        <begin position="101"/>
        <end position="439"/>
    </location>
</feature>
<dbReference type="EMBL" id="PEIB01000003">
    <property type="protein sequence ID" value="RXJ74266.1"/>
    <property type="molecule type" value="Genomic_DNA"/>
</dbReference>
<dbReference type="Pfam" id="PF01979">
    <property type="entry name" value="Amidohydro_1"/>
    <property type="match status" value="1"/>
</dbReference>
<gene>
    <name evidence="4" type="ORF">CS022_04190</name>
</gene>
<feature type="chain" id="PRO_5020824106" evidence="1">
    <location>
        <begin position="43"/>
        <end position="637"/>
    </location>
</feature>
<dbReference type="AlphaFoldDB" id="A0A4Q0YSV9"/>
<evidence type="ECO:0000256" key="1">
    <source>
        <dbReference type="SAM" id="SignalP"/>
    </source>
</evidence>
<dbReference type="PANTHER" id="PTHR43135:SF3">
    <property type="entry name" value="ALPHA-D-RIBOSE 1-METHYLPHOSPHONATE 5-TRIPHOSPHATE DIPHOSPHATASE"/>
    <property type="match status" value="1"/>
</dbReference>
<dbReference type="SUPFAM" id="SSF49785">
    <property type="entry name" value="Galactose-binding domain-like"/>
    <property type="match status" value="1"/>
</dbReference>
<dbReference type="PANTHER" id="PTHR43135">
    <property type="entry name" value="ALPHA-D-RIBOSE 1-METHYLPHOSPHONATE 5-TRIPHOSPHATE DIPHOSPHATASE"/>
    <property type="match status" value="1"/>
</dbReference>
<dbReference type="Pfam" id="PF08547">
    <property type="entry name" value="CIA30"/>
    <property type="match status" value="1"/>
</dbReference>
<dbReference type="InterPro" id="IPR032466">
    <property type="entry name" value="Metal_Hydrolase"/>
</dbReference>